<dbReference type="AlphaFoldDB" id="A0A316V6J3"/>
<feature type="repeat" description="Pumilio" evidence="7">
    <location>
        <begin position="174"/>
        <end position="209"/>
    </location>
</feature>
<feature type="repeat" description="Pumilio" evidence="7">
    <location>
        <begin position="137"/>
        <end position="173"/>
    </location>
</feature>
<feature type="repeat" description="Pumilio" evidence="7">
    <location>
        <begin position="29"/>
        <end position="64"/>
    </location>
</feature>
<feature type="repeat" description="Pumilio" evidence="7">
    <location>
        <begin position="101"/>
        <end position="136"/>
    </location>
</feature>
<evidence type="ECO:0000256" key="2">
    <source>
        <dbReference type="ARBA" id="ARBA00022490"/>
    </source>
</evidence>
<dbReference type="Pfam" id="PF00806">
    <property type="entry name" value="PUF"/>
    <property type="match status" value="8"/>
</dbReference>
<dbReference type="GO" id="GO:0000288">
    <property type="term" value="P:nuclear-transcribed mRNA catabolic process, deadenylation-dependent decay"/>
    <property type="evidence" value="ECO:0007669"/>
    <property type="project" value="TreeGrafter"/>
</dbReference>
<dbReference type="FunFam" id="1.25.10.10:FF:000004">
    <property type="entry name" value="Pumilio homolog 1 isoform 2"/>
    <property type="match status" value="1"/>
</dbReference>
<dbReference type="GO" id="GO:0003730">
    <property type="term" value="F:mRNA 3'-UTR binding"/>
    <property type="evidence" value="ECO:0007669"/>
    <property type="project" value="TreeGrafter"/>
</dbReference>
<feature type="repeat" description="Pumilio" evidence="7">
    <location>
        <begin position="246"/>
        <end position="281"/>
    </location>
</feature>
<proteinExistence type="inferred from homology"/>
<feature type="repeat" description="Pumilio" evidence="7">
    <location>
        <begin position="210"/>
        <end position="245"/>
    </location>
</feature>
<dbReference type="CDD" id="cd07920">
    <property type="entry name" value="Pumilio"/>
    <property type="match status" value="1"/>
</dbReference>
<dbReference type="InterPro" id="IPR001313">
    <property type="entry name" value="Pumilio_RNA-bd_rpt"/>
</dbReference>
<keyword evidence="4" id="KW-0694">RNA-binding</keyword>
<evidence type="ECO:0000256" key="1">
    <source>
        <dbReference type="ARBA" id="ARBA00004496"/>
    </source>
</evidence>
<keyword evidence="3" id="KW-0677">Repeat</keyword>
<dbReference type="GO" id="GO:0005737">
    <property type="term" value="C:cytoplasm"/>
    <property type="evidence" value="ECO:0007669"/>
    <property type="project" value="UniProtKB-SubCell"/>
</dbReference>
<dbReference type="OrthoDB" id="668540at2759"/>
<dbReference type="InterPro" id="IPR011989">
    <property type="entry name" value="ARM-like"/>
</dbReference>
<evidence type="ECO:0000256" key="8">
    <source>
        <dbReference type="SAM" id="MobiDB-lite"/>
    </source>
</evidence>
<dbReference type="PROSITE" id="PS50303">
    <property type="entry name" value="PUM_HD"/>
    <property type="match status" value="1"/>
</dbReference>
<reference evidence="10 11" key="1">
    <citation type="journal article" date="2018" name="Mol. Biol. Evol.">
        <title>Broad Genomic Sampling Reveals a Smut Pathogenic Ancestry of the Fungal Clade Ustilaginomycotina.</title>
        <authorList>
            <person name="Kijpornyongpan T."/>
            <person name="Mondo S.J."/>
            <person name="Barry K."/>
            <person name="Sandor L."/>
            <person name="Lee J."/>
            <person name="Lipzen A."/>
            <person name="Pangilinan J."/>
            <person name="LaButti K."/>
            <person name="Hainaut M."/>
            <person name="Henrissat B."/>
            <person name="Grigoriev I.V."/>
            <person name="Spatafora J.W."/>
            <person name="Aime M.C."/>
        </authorList>
    </citation>
    <scope>NUCLEOTIDE SEQUENCE [LARGE SCALE GENOMIC DNA]</scope>
    <source>
        <strain evidence="10 11">MCA 3882</strain>
    </source>
</reference>
<dbReference type="GeneID" id="37018582"/>
<dbReference type="RefSeq" id="XP_025352413.1">
    <property type="nucleotide sequence ID" value="XM_025496801.1"/>
</dbReference>
<dbReference type="SUPFAM" id="SSF48371">
    <property type="entry name" value="ARM repeat"/>
    <property type="match status" value="1"/>
</dbReference>
<comment type="subcellular location">
    <subcellularLocation>
        <location evidence="1">Cytoplasm</location>
    </subcellularLocation>
</comment>
<feature type="compositionally biased region" description="Polar residues" evidence="8">
    <location>
        <begin position="364"/>
        <end position="375"/>
    </location>
</feature>
<evidence type="ECO:0000313" key="10">
    <source>
        <dbReference type="EMBL" id="PWN32111.1"/>
    </source>
</evidence>
<feature type="repeat" description="Pumilio" evidence="7">
    <location>
        <begin position="282"/>
        <end position="321"/>
    </location>
</feature>
<evidence type="ECO:0000256" key="7">
    <source>
        <dbReference type="PROSITE-ProRule" id="PRU00317"/>
    </source>
</evidence>
<dbReference type="InterPro" id="IPR016024">
    <property type="entry name" value="ARM-type_fold"/>
</dbReference>
<keyword evidence="2" id="KW-0963">Cytoplasm</keyword>
<dbReference type="STRING" id="1280837.A0A316V6J3"/>
<sequence>MPENNVQRSPLLEEFRTRQNRGRKFELHDVLGSVVEFSSDQHGSRFIQEKLTSASDEDLQLIFDEIYPKANALMTDVFGNYVIQKLIENGTDEMRSKLVESMRNQIHSLSLSTYGCRVVQRALDYVEPEERLNIADELRDQIIPCVRDQNANHVIQKILERVSPTSQIDYIPQAFRGNVYSLAAHCYSCRVLQRIFEFCDKAQSRPLLEELLEDADRLMRDQYGNYVIQWILSKAGRNEKDRIIRLAKGNILRLSKHKFASNVVESIIAAASEEDRYHFIEEIMLEKPIAAVVMMRDQYGNYVLQRFLELAEGQQKQKLVMLIKPVLNNLKRSSSGYTKHLVAIERLLDTTTTRNNAATMTNNPSHSNAGMSSYQ</sequence>
<evidence type="ECO:0000256" key="4">
    <source>
        <dbReference type="ARBA" id="ARBA00022884"/>
    </source>
</evidence>
<dbReference type="PANTHER" id="PTHR12537:SF12">
    <property type="entry name" value="MATERNAL PROTEIN PUMILIO"/>
    <property type="match status" value="1"/>
</dbReference>
<evidence type="ECO:0000256" key="6">
    <source>
        <dbReference type="ARBA" id="ARBA00081811"/>
    </source>
</evidence>
<comment type="similarity">
    <text evidence="5">Belongs to the PUF3 family.</text>
</comment>
<dbReference type="InterPro" id="IPR033133">
    <property type="entry name" value="PUM-HD"/>
</dbReference>
<dbReference type="InterPro" id="IPR033712">
    <property type="entry name" value="Pumilio_RNA-bd"/>
</dbReference>
<dbReference type="EMBL" id="KZ819606">
    <property type="protein sequence ID" value="PWN32111.1"/>
    <property type="molecule type" value="Genomic_DNA"/>
</dbReference>
<dbReference type="PROSITE" id="PS50302">
    <property type="entry name" value="PUM"/>
    <property type="match status" value="8"/>
</dbReference>
<feature type="region of interest" description="Disordered" evidence="8">
    <location>
        <begin position="355"/>
        <end position="375"/>
    </location>
</feature>
<dbReference type="PANTHER" id="PTHR12537">
    <property type="entry name" value="RNA BINDING PROTEIN PUMILIO-RELATED"/>
    <property type="match status" value="1"/>
</dbReference>
<dbReference type="Proteomes" id="UP000245771">
    <property type="component" value="Unassembled WGS sequence"/>
</dbReference>
<evidence type="ECO:0000313" key="11">
    <source>
        <dbReference type="Proteomes" id="UP000245771"/>
    </source>
</evidence>
<feature type="domain" description="PUM-HD" evidence="9">
    <location>
        <begin position="7"/>
        <end position="348"/>
    </location>
</feature>
<feature type="repeat" description="Pumilio" evidence="7">
    <location>
        <begin position="65"/>
        <end position="100"/>
    </location>
</feature>
<dbReference type="SMART" id="SM00025">
    <property type="entry name" value="Pumilio"/>
    <property type="match status" value="8"/>
</dbReference>
<keyword evidence="11" id="KW-1185">Reference proteome</keyword>
<accession>A0A316V6J3</accession>
<organism evidence="10 11">
    <name type="scientific">Meira miltonrushii</name>
    <dbReference type="NCBI Taxonomy" id="1280837"/>
    <lineage>
        <taxon>Eukaryota</taxon>
        <taxon>Fungi</taxon>
        <taxon>Dikarya</taxon>
        <taxon>Basidiomycota</taxon>
        <taxon>Ustilaginomycotina</taxon>
        <taxon>Exobasidiomycetes</taxon>
        <taxon>Exobasidiales</taxon>
        <taxon>Brachybasidiaceae</taxon>
        <taxon>Meira</taxon>
    </lineage>
</organism>
<protein>
    <recommendedName>
        <fullName evidence="6">Pumilio homology domain family member 3</fullName>
    </recommendedName>
</protein>
<gene>
    <name evidence="10" type="ORF">FA14DRAFT_127481</name>
</gene>
<dbReference type="InParanoid" id="A0A316V6J3"/>
<dbReference type="Gene3D" id="1.25.10.10">
    <property type="entry name" value="Leucine-rich Repeat Variant"/>
    <property type="match status" value="1"/>
</dbReference>
<evidence type="ECO:0000256" key="3">
    <source>
        <dbReference type="ARBA" id="ARBA00022737"/>
    </source>
</evidence>
<name>A0A316V6J3_9BASI</name>
<evidence type="ECO:0000256" key="5">
    <source>
        <dbReference type="ARBA" id="ARBA00060736"/>
    </source>
</evidence>
<evidence type="ECO:0000259" key="9">
    <source>
        <dbReference type="PROSITE" id="PS50303"/>
    </source>
</evidence>